<dbReference type="AlphaFoldDB" id="A0A809RFQ4"/>
<gene>
    <name evidence="1" type="ORF">SFSGTM_11330</name>
</gene>
<dbReference type="Proteomes" id="UP000463939">
    <property type="component" value="Chromosome"/>
</dbReference>
<sequence>MNTIPAQANDSSETAFACDQETLAFNHRLTSIFDLLEQSVHGREEIECFIKQCFAKAYGTEVNHFMPRLLSLRSKRGDLIAAFGLRPALNSRLFLESYFEQSIEDILRLKLGVAVQRKDIIEVGNLSVLYPGAARWLIVALTARLFNEGYKWVVFTGTSALRNGFKRLGLSPVELGAARLTHLPLLDRASWGSYYDHAPMVMAGNIADGFNSLLKQRDLAALLRAGMGGVDSHE</sequence>
<proteinExistence type="predicted"/>
<reference evidence="2" key="1">
    <citation type="submission" date="2019-11" db="EMBL/GenBank/DDBJ databases">
        <title>Isolation and characterization of a novel species in the genus Sulfuriferula.</title>
        <authorList>
            <person name="Mochizuki J."/>
            <person name="Kojima H."/>
            <person name="Fukui M."/>
        </authorList>
    </citation>
    <scope>NUCLEOTIDE SEQUENCE [LARGE SCALE GENOMIC DNA]</scope>
    <source>
        <strain evidence="2">SGTM</strain>
    </source>
</reference>
<dbReference type="KEGG" id="sniv:SFSGTM_11330"/>
<organism evidence="1 2">
    <name type="scientific">Sulfuriferula nivalis</name>
    <dbReference type="NCBI Taxonomy" id="2675298"/>
    <lineage>
        <taxon>Bacteria</taxon>
        <taxon>Pseudomonadati</taxon>
        <taxon>Pseudomonadota</taxon>
        <taxon>Betaproteobacteria</taxon>
        <taxon>Nitrosomonadales</taxon>
        <taxon>Sulfuricellaceae</taxon>
        <taxon>Sulfuriferula</taxon>
    </lineage>
</organism>
<keyword evidence="2" id="KW-1185">Reference proteome</keyword>
<dbReference type="InterPro" id="IPR022050">
    <property type="entry name" value="T_hemolysin"/>
</dbReference>
<evidence type="ECO:0000313" key="1">
    <source>
        <dbReference type="EMBL" id="BBP00425.1"/>
    </source>
</evidence>
<name>A0A809RFQ4_9PROT</name>
<dbReference type="EMBL" id="AP021881">
    <property type="protein sequence ID" value="BBP00425.1"/>
    <property type="molecule type" value="Genomic_DNA"/>
</dbReference>
<accession>A0A809RFQ4</accession>
<evidence type="ECO:0000313" key="2">
    <source>
        <dbReference type="Proteomes" id="UP000463939"/>
    </source>
</evidence>
<dbReference type="RefSeq" id="WP_162084358.1">
    <property type="nucleotide sequence ID" value="NZ_AP021881.1"/>
</dbReference>
<dbReference type="Pfam" id="PF12261">
    <property type="entry name" value="T_hemolysin"/>
    <property type="match status" value="1"/>
</dbReference>
<protein>
    <submittedName>
        <fullName evidence="1">Thermostable hemolysin</fullName>
    </submittedName>
</protein>